<comment type="cofactor">
    <cofactor evidence="1">
        <name>[3Fe-4S] cluster</name>
        <dbReference type="ChEBI" id="CHEBI:21137"/>
    </cofactor>
</comment>
<dbReference type="InterPro" id="IPR038262">
    <property type="entry name" value="Nitr_red_bet_C_sf"/>
</dbReference>
<proteinExistence type="predicted"/>
<dbReference type="EC" id="1.7.99.4" evidence="12"/>
<protein>
    <submittedName>
        <fullName evidence="12">Respiratory nitrate reductase beta chain</fullName>
        <ecNumber evidence="12">1.7.99.4</ecNumber>
    </submittedName>
</protein>
<dbReference type="PANTHER" id="PTHR43518">
    <property type="entry name" value="NITRATE REDUCTASE BETA SUBUNIT"/>
    <property type="match status" value="1"/>
</dbReference>
<keyword evidence="8" id="KW-0249">Electron transport</keyword>
<comment type="cofactor">
    <cofactor evidence="2">
        <name>[4Fe-4S] cluster</name>
        <dbReference type="ChEBI" id="CHEBI:49883"/>
    </cofactor>
</comment>
<dbReference type="GO" id="GO:0016020">
    <property type="term" value="C:membrane"/>
    <property type="evidence" value="ECO:0007669"/>
    <property type="project" value="TreeGrafter"/>
</dbReference>
<dbReference type="GO" id="GO:0009061">
    <property type="term" value="P:anaerobic respiration"/>
    <property type="evidence" value="ECO:0007669"/>
    <property type="project" value="TreeGrafter"/>
</dbReference>
<sequence>ETKPGCGYPLAWEDQDRYKGGWELTSSGSLRLKLLKGPGKLRTLANIFFQPNLPTIDDYYEPFTFDYDNLFNAPAGDDQPVARPKSLLTGEFMDKIVLGPNWDDDFGGSPLYATNDPNLKGLSDSQKLCLTQFHKLFYFYFPRICNHCGNPGCVASCPSGAIYKRGEDGIVLIDQDTCRAWRFCVSACPYKKPYFNWNNGKSEKCIFCYPRLETGQANACAHACTGRIRFVGVILYDADRIEETAKQPDDRLVEAMRDLILDPCDPAVIAGARANGLEDNWIQAAQESPQYRLFKKWRIALPHHPEFRTVPMNYYVPPLSPILHQAKGDQGGTYDPENMEFFTDVELMRIPTKFLANLLSAGNESVVIEALKKQMAVRMYIRQQRVGDLGDAKVQSALREVGLSEQDAVDINRLLALATFSERFVIPETHRESKTSVDPRTMYEKRGSVGFGVKKKEFLGRTW</sequence>
<dbReference type="Pfam" id="PF14711">
    <property type="entry name" value="Nitr_red_bet_C"/>
    <property type="match status" value="1"/>
</dbReference>
<dbReference type="GO" id="GO:0009055">
    <property type="term" value="F:electron transfer activity"/>
    <property type="evidence" value="ECO:0007669"/>
    <property type="project" value="TreeGrafter"/>
</dbReference>
<reference evidence="12" key="1">
    <citation type="submission" date="2018-06" db="EMBL/GenBank/DDBJ databases">
        <authorList>
            <person name="Zhirakovskaya E."/>
        </authorList>
    </citation>
    <scope>NUCLEOTIDE SEQUENCE</scope>
</reference>
<feature type="non-terminal residue" evidence="12">
    <location>
        <position position="1"/>
    </location>
</feature>
<dbReference type="Pfam" id="PF13247">
    <property type="entry name" value="Fer4_11"/>
    <property type="match status" value="1"/>
</dbReference>
<gene>
    <name evidence="12" type="ORF">MNBD_DELTA01-1780</name>
</gene>
<evidence type="ECO:0000256" key="10">
    <source>
        <dbReference type="ARBA" id="ARBA00023014"/>
    </source>
</evidence>
<dbReference type="AlphaFoldDB" id="A0A3B0QYV7"/>
<dbReference type="GO" id="GO:0008940">
    <property type="term" value="F:nitrate reductase activity"/>
    <property type="evidence" value="ECO:0007669"/>
    <property type="project" value="InterPro"/>
</dbReference>
<dbReference type="PANTHER" id="PTHR43518:SF1">
    <property type="entry name" value="RESPIRATORY NITRATE REDUCTASE 1 BETA CHAIN"/>
    <property type="match status" value="1"/>
</dbReference>
<dbReference type="EMBL" id="UOEA01000005">
    <property type="protein sequence ID" value="VAV82226.1"/>
    <property type="molecule type" value="Genomic_DNA"/>
</dbReference>
<dbReference type="InterPro" id="IPR029263">
    <property type="entry name" value="Nitr_red_bet_C"/>
</dbReference>
<evidence type="ECO:0000259" key="11">
    <source>
        <dbReference type="PROSITE" id="PS51379"/>
    </source>
</evidence>
<dbReference type="GO" id="GO:0009325">
    <property type="term" value="C:nitrate reductase complex"/>
    <property type="evidence" value="ECO:0007669"/>
    <property type="project" value="InterPro"/>
</dbReference>
<keyword evidence="4" id="KW-0813">Transport</keyword>
<keyword evidence="7" id="KW-0677">Repeat</keyword>
<evidence type="ECO:0000256" key="5">
    <source>
        <dbReference type="ARBA" id="ARBA00022485"/>
    </source>
</evidence>
<feature type="domain" description="4Fe-4S ferredoxin-type" evidence="11">
    <location>
        <begin position="136"/>
        <end position="167"/>
    </location>
</feature>
<evidence type="ECO:0000256" key="7">
    <source>
        <dbReference type="ARBA" id="ARBA00022737"/>
    </source>
</evidence>
<evidence type="ECO:0000256" key="9">
    <source>
        <dbReference type="ARBA" id="ARBA00023004"/>
    </source>
</evidence>
<dbReference type="NCBIfam" id="TIGR01660">
    <property type="entry name" value="narH"/>
    <property type="match status" value="1"/>
</dbReference>
<organism evidence="12">
    <name type="scientific">hydrothermal vent metagenome</name>
    <dbReference type="NCBI Taxonomy" id="652676"/>
    <lineage>
        <taxon>unclassified sequences</taxon>
        <taxon>metagenomes</taxon>
        <taxon>ecological metagenomes</taxon>
    </lineage>
</organism>
<evidence type="ECO:0000313" key="12">
    <source>
        <dbReference type="EMBL" id="VAV82226.1"/>
    </source>
</evidence>
<dbReference type="InterPro" id="IPR006547">
    <property type="entry name" value="NO3_Rdtase_bsu"/>
</dbReference>
<evidence type="ECO:0000256" key="3">
    <source>
        <dbReference type="ARBA" id="ARBA00004196"/>
    </source>
</evidence>
<name>A0A3B0QYV7_9ZZZZ</name>
<comment type="subcellular location">
    <subcellularLocation>
        <location evidence="3">Cell envelope</location>
    </subcellularLocation>
</comment>
<dbReference type="Gene3D" id="3.30.70.20">
    <property type="match status" value="2"/>
</dbReference>
<feature type="domain" description="4Fe-4S ferredoxin-type" evidence="11">
    <location>
        <begin position="169"/>
        <end position="198"/>
    </location>
</feature>
<keyword evidence="10" id="KW-0411">Iron-sulfur</keyword>
<dbReference type="GO" id="GO:0046872">
    <property type="term" value="F:metal ion binding"/>
    <property type="evidence" value="ECO:0007669"/>
    <property type="project" value="UniProtKB-KW"/>
</dbReference>
<dbReference type="SUPFAM" id="SSF54862">
    <property type="entry name" value="4Fe-4S ferredoxins"/>
    <property type="match status" value="1"/>
</dbReference>
<evidence type="ECO:0000256" key="8">
    <source>
        <dbReference type="ARBA" id="ARBA00022982"/>
    </source>
</evidence>
<evidence type="ECO:0000256" key="1">
    <source>
        <dbReference type="ARBA" id="ARBA00001927"/>
    </source>
</evidence>
<dbReference type="GO" id="GO:0042126">
    <property type="term" value="P:nitrate metabolic process"/>
    <property type="evidence" value="ECO:0007669"/>
    <property type="project" value="InterPro"/>
</dbReference>
<dbReference type="PROSITE" id="PS51379">
    <property type="entry name" value="4FE4S_FER_2"/>
    <property type="match status" value="2"/>
</dbReference>
<dbReference type="InterPro" id="IPR017896">
    <property type="entry name" value="4Fe4S_Fe-S-bd"/>
</dbReference>
<evidence type="ECO:0000256" key="6">
    <source>
        <dbReference type="ARBA" id="ARBA00022723"/>
    </source>
</evidence>
<dbReference type="GO" id="GO:0051539">
    <property type="term" value="F:4 iron, 4 sulfur cluster binding"/>
    <property type="evidence" value="ECO:0007669"/>
    <property type="project" value="UniProtKB-KW"/>
</dbReference>
<keyword evidence="5" id="KW-0004">4Fe-4S</keyword>
<evidence type="ECO:0000256" key="2">
    <source>
        <dbReference type="ARBA" id="ARBA00001966"/>
    </source>
</evidence>
<evidence type="ECO:0000256" key="4">
    <source>
        <dbReference type="ARBA" id="ARBA00022448"/>
    </source>
</evidence>
<dbReference type="Gene3D" id="1.10.3650.10">
    <property type="entry name" value="nitrate reductase domain like"/>
    <property type="match status" value="1"/>
</dbReference>
<dbReference type="GO" id="GO:0030313">
    <property type="term" value="C:cell envelope"/>
    <property type="evidence" value="ECO:0007669"/>
    <property type="project" value="UniProtKB-SubCell"/>
</dbReference>
<keyword evidence="9" id="KW-0408">Iron</keyword>
<accession>A0A3B0QYV7</accession>
<keyword evidence="12" id="KW-0560">Oxidoreductase</keyword>
<keyword evidence="6" id="KW-0479">Metal-binding</keyword>